<dbReference type="InterPro" id="IPR021109">
    <property type="entry name" value="Peptidase_aspartic_dom_sf"/>
</dbReference>
<comment type="caution">
    <text evidence="3">The sequence shown here is derived from an EMBL/GenBank/DDBJ whole genome shotgun (WGS) entry which is preliminary data.</text>
</comment>
<feature type="compositionally biased region" description="Polar residues" evidence="2">
    <location>
        <begin position="182"/>
        <end position="192"/>
    </location>
</feature>
<dbReference type="PANTHER" id="PTHR33067:SF35">
    <property type="entry name" value="ASPARTIC PEPTIDASE DDI1-TYPE DOMAIN-CONTAINING PROTEIN"/>
    <property type="match status" value="1"/>
</dbReference>
<sequence length="966" mass="108686">MSMISYRKNRRVWLAKLYLGSLTVSGVLREHNPAKSGLSSAAVIMVLRTYLPDILSCGQSNTVTSKFDMHIFTYTMTVDEVNSMSEEYGIPLELRPHVPSSTLTMNNLPVDAIDANSMSQFLKFPMVSGVHIGRVKHEDERVLAAKRKAQEAKERAASKRPALGGPSHRTKKKKKTAPISMALSNNLDLQSSEHVEEEVGNTSNNDDNDDEVNYPYFASSLRFKVSLHSEHSLHSEGNVNIHSSGVGLHRTEGDGNAQNPVIGCTCGSLRDHMSPSVPFVPAWNLTTGSSLKDAESCRDMMINLATPSVRSQHNRLSDHQALQRACIGREVALTEKLVAIKREKEDLFDKKKDQEEQIKKLEEALASKTCSLSEAEKTVDNLKKDLERQTVDLGQAEIVRHNYVRQLLLTVIQRLLASDEYKNSLSEPFNQVIAAGWSEGVKVDRTNEEIQAILATADNYDPECHSTFVSAFDALFTKSYPYVERTTEGVDINTLTIEQYLALSRENQAPGVVKQEIRGNVNFEIKSQFMRELREDTCSKNKNEDAHDHVDRVLNIVSFFNIFGVSQDAVLLRVFPFTLTGSAKRWVDRLTPGAVNTWDLLKKPLSKGAASGLRPYHFTYPERKLTMEEMLYKFIDEGKREHEEMRAFIKPLAVNHNEAVKSNEVLTNDQPQKTNEPDAQPSNKIQTPPIPFPRRSRREKEEAQQKKFLENRKQLHINLPFIEALAQMPKYAKFLTGLLTNKARLEEACTITMNERCSAVLLNKLPSKEKDTGSFTIPCDIVQLHINNALADLGASISLMPYTMYEKLGLGEPKATRMSLKLADRSIKYPRGMIENVLIKVDKFILSIDFVILDMPEDSRVPIILGRPFLAIARAMIDIFNKKIMLKVGDDEVIFDVDQSIKTPPTKDDECYGIDDLDDTINAEAQKLLANEEPESFLSRGLEKSIDQSDLEGCELFECETNNDSS</sequence>
<dbReference type="Gene3D" id="2.40.70.10">
    <property type="entry name" value="Acid Proteases"/>
    <property type="match status" value="1"/>
</dbReference>
<dbReference type="PANTHER" id="PTHR33067">
    <property type="entry name" value="RNA-DIRECTED DNA POLYMERASE-RELATED"/>
    <property type="match status" value="1"/>
</dbReference>
<feature type="compositionally biased region" description="Polar residues" evidence="2">
    <location>
        <begin position="664"/>
        <end position="674"/>
    </location>
</feature>
<reference evidence="3" key="2">
    <citation type="submission" date="2022-01" db="EMBL/GenBank/DDBJ databases">
        <authorList>
            <person name="Yamashiro T."/>
            <person name="Shiraishi A."/>
            <person name="Satake H."/>
            <person name="Nakayama K."/>
        </authorList>
    </citation>
    <scope>NUCLEOTIDE SEQUENCE</scope>
</reference>
<keyword evidence="4" id="KW-1185">Reference proteome</keyword>
<feature type="region of interest" description="Disordered" evidence="2">
    <location>
        <begin position="662"/>
        <end position="705"/>
    </location>
</feature>
<dbReference type="Pfam" id="PF13650">
    <property type="entry name" value="Asp_protease_2"/>
    <property type="match status" value="1"/>
</dbReference>
<evidence type="ECO:0000256" key="2">
    <source>
        <dbReference type="SAM" id="MobiDB-lite"/>
    </source>
</evidence>
<dbReference type="Proteomes" id="UP001151760">
    <property type="component" value="Unassembled WGS sequence"/>
</dbReference>
<keyword evidence="3" id="KW-0239">DNA-directed DNA polymerase</keyword>
<name>A0ABQ5GGN7_9ASTR</name>
<evidence type="ECO:0000313" key="4">
    <source>
        <dbReference type="Proteomes" id="UP001151760"/>
    </source>
</evidence>
<keyword evidence="3" id="KW-0808">Transferase</keyword>
<accession>A0ABQ5GGN7</accession>
<organism evidence="3 4">
    <name type="scientific">Tanacetum coccineum</name>
    <dbReference type="NCBI Taxonomy" id="301880"/>
    <lineage>
        <taxon>Eukaryota</taxon>
        <taxon>Viridiplantae</taxon>
        <taxon>Streptophyta</taxon>
        <taxon>Embryophyta</taxon>
        <taxon>Tracheophyta</taxon>
        <taxon>Spermatophyta</taxon>
        <taxon>Magnoliopsida</taxon>
        <taxon>eudicotyledons</taxon>
        <taxon>Gunneridae</taxon>
        <taxon>Pentapetalae</taxon>
        <taxon>asterids</taxon>
        <taxon>campanulids</taxon>
        <taxon>Asterales</taxon>
        <taxon>Asteraceae</taxon>
        <taxon>Asteroideae</taxon>
        <taxon>Anthemideae</taxon>
        <taxon>Anthemidinae</taxon>
        <taxon>Tanacetum</taxon>
    </lineage>
</organism>
<evidence type="ECO:0000256" key="1">
    <source>
        <dbReference type="SAM" id="Coils"/>
    </source>
</evidence>
<dbReference type="CDD" id="cd00303">
    <property type="entry name" value="retropepsin_like"/>
    <property type="match status" value="1"/>
</dbReference>
<feature type="coiled-coil region" evidence="1">
    <location>
        <begin position="337"/>
        <end position="392"/>
    </location>
</feature>
<feature type="region of interest" description="Disordered" evidence="2">
    <location>
        <begin position="146"/>
        <end position="211"/>
    </location>
</feature>
<dbReference type="GO" id="GO:0003887">
    <property type="term" value="F:DNA-directed DNA polymerase activity"/>
    <property type="evidence" value="ECO:0007669"/>
    <property type="project" value="UniProtKB-KW"/>
</dbReference>
<dbReference type="EMBL" id="BQNB010018481">
    <property type="protein sequence ID" value="GJT74897.1"/>
    <property type="molecule type" value="Genomic_DNA"/>
</dbReference>
<keyword evidence="3" id="KW-0548">Nucleotidyltransferase</keyword>
<protein>
    <submittedName>
        <fullName evidence="3">DNA-directed DNA polymerase</fullName>
    </submittedName>
</protein>
<proteinExistence type="predicted"/>
<gene>
    <name evidence="3" type="ORF">Tco_1041622</name>
</gene>
<keyword evidence="1" id="KW-0175">Coiled coil</keyword>
<evidence type="ECO:0000313" key="3">
    <source>
        <dbReference type="EMBL" id="GJT74897.1"/>
    </source>
</evidence>
<reference evidence="3" key="1">
    <citation type="journal article" date="2022" name="Int. J. Mol. Sci.">
        <title>Draft Genome of Tanacetum Coccineum: Genomic Comparison of Closely Related Tanacetum-Family Plants.</title>
        <authorList>
            <person name="Yamashiro T."/>
            <person name="Shiraishi A."/>
            <person name="Nakayama K."/>
            <person name="Satake H."/>
        </authorList>
    </citation>
    <scope>NUCLEOTIDE SEQUENCE</scope>
</reference>
<feature type="compositionally biased region" description="Basic and acidic residues" evidence="2">
    <location>
        <begin position="146"/>
        <end position="157"/>
    </location>
</feature>